<dbReference type="Pfam" id="PF00698">
    <property type="entry name" value="Acyl_transf_1"/>
    <property type="match status" value="1"/>
</dbReference>
<protein>
    <submittedName>
        <fullName evidence="9">SDR family NAD(P)-dependent oxidoreductase</fullName>
    </submittedName>
</protein>
<dbReference type="PROSITE" id="PS50075">
    <property type="entry name" value="CARRIER"/>
    <property type="match status" value="1"/>
</dbReference>
<dbReference type="EMBL" id="CP039865">
    <property type="protein sequence ID" value="QCK84370.1"/>
    <property type="molecule type" value="Genomic_DNA"/>
</dbReference>
<dbReference type="PANTHER" id="PTHR43775">
    <property type="entry name" value="FATTY ACID SYNTHASE"/>
    <property type="match status" value="1"/>
</dbReference>
<dbReference type="InterPro" id="IPR014030">
    <property type="entry name" value="Ketoacyl_synth_N"/>
</dbReference>
<dbReference type="SUPFAM" id="SSF53901">
    <property type="entry name" value="Thiolase-like"/>
    <property type="match status" value="1"/>
</dbReference>
<dbReference type="InterPro" id="IPR036291">
    <property type="entry name" value="NAD(P)-bd_dom_sf"/>
</dbReference>
<evidence type="ECO:0000256" key="3">
    <source>
        <dbReference type="ARBA" id="ARBA00022679"/>
    </source>
</evidence>
<dbReference type="InterPro" id="IPR014031">
    <property type="entry name" value="Ketoacyl_synth_C"/>
</dbReference>
<evidence type="ECO:0000259" key="7">
    <source>
        <dbReference type="PROSITE" id="PS50075"/>
    </source>
</evidence>
<dbReference type="PROSITE" id="PS00606">
    <property type="entry name" value="KS3_1"/>
    <property type="match status" value="1"/>
</dbReference>
<dbReference type="SMART" id="SM00822">
    <property type="entry name" value="PKS_KR"/>
    <property type="match status" value="1"/>
</dbReference>
<evidence type="ECO:0000313" key="9">
    <source>
        <dbReference type="EMBL" id="QCK84370.1"/>
    </source>
</evidence>
<dbReference type="PANTHER" id="PTHR43775:SF51">
    <property type="entry name" value="INACTIVE PHENOLPHTHIOCEROL SYNTHESIS POLYKETIDE SYNTHASE TYPE I PKS1-RELATED"/>
    <property type="match status" value="1"/>
</dbReference>
<evidence type="ECO:0000256" key="6">
    <source>
        <dbReference type="ARBA" id="ARBA00023268"/>
    </source>
</evidence>
<dbReference type="InterPro" id="IPR020841">
    <property type="entry name" value="PKS_Beta-ketoAc_synthase_dom"/>
</dbReference>
<proteinExistence type="predicted"/>
<dbReference type="Pfam" id="PF02801">
    <property type="entry name" value="Ketoacyl-synt_C"/>
    <property type="match status" value="1"/>
</dbReference>
<keyword evidence="1" id="KW-0596">Phosphopantetheine</keyword>
<dbReference type="InterPro" id="IPR018201">
    <property type="entry name" value="Ketoacyl_synth_AS"/>
</dbReference>
<dbReference type="InterPro" id="IPR016035">
    <property type="entry name" value="Acyl_Trfase/lysoPLipase"/>
</dbReference>
<dbReference type="InterPro" id="IPR009081">
    <property type="entry name" value="PP-bd_ACP"/>
</dbReference>
<dbReference type="RefSeq" id="WP_137097706.1">
    <property type="nucleotide sequence ID" value="NZ_CP039865.1"/>
</dbReference>
<dbReference type="SMART" id="SM00823">
    <property type="entry name" value="PKS_PP"/>
    <property type="match status" value="1"/>
</dbReference>
<dbReference type="Pfam" id="PF00109">
    <property type="entry name" value="ketoacyl-synt"/>
    <property type="match status" value="1"/>
</dbReference>
<dbReference type="SUPFAM" id="SSF52151">
    <property type="entry name" value="FabD/lysophospholipase-like"/>
    <property type="match status" value="1"/>
</dbReference>
<sequence length="1460" mass="151705">MSTETAPAGGIAIVGMAGRFPGADDIDAFWRLLREGRDGISRFSRDELLAAGHSAATIDHPDYVPAKGMIADGDCFDAAFFGIPPREAAYLDPQHRLFLETCWHALEHAGYDPATFPGWIGVYAGEAEQSHQAALLARQRDVAEAARSNPVFFGNSPDFLASRVAYKFDLRGPALTLQTACSTSLVAVHLACQSLLTFESDLALAGGVSVSTPNVEGYLFAHGSVEAPDGICRPFDAGAAGTLPSNGVGVVALKRVEDALEAGDTIHAVILGSAINNDGARKVGFTAPSLDGQADAIALAHRIAGVAPDAIGYVEAHGTGTVMGDPIEVAALSRAFGDEPAPAARTILGSLKGNVGHLKAAAGIAGLIKAALTLKHREIPPTLHFQAANPNLGLDISRFSVAPGLLPWTSDRPRHAAVSSFGIGGTNAHLVLQEAPPALAASPITRPLILPVSAHDDQTLDRMVARLGDALAEASGAVALPDAAQTLQLGRRHFPRRRAVVAATLDEAIDGCRGRGTVLSGRIGAGPRPICFLLQGQGSEFIGMGSALQAQEPVYREAMDRCAAEILRLTGTDIRSVIATGAHGAARLGDTRWTQPALFAAQYALARLLGSWGIKPDRLIGHSVGEISAACLAGVMELETAIALVVARAEAMQQSPEGAMLAVALSETALGPLDPDLEIAAINAPGQCVVSGSTEAIARAEADWRAASVQTRRLPAKRAFHSRRLDAALEGFRASIARLPLSPPRIPIVSNLHGGLLSDRDAVDPAYWVNQARRPVRFLDGLHSVLSEGPQILLEVGPGRTLSTFARRHPRRTPETEIIAMMPAPEPGQASDGRETYAALADAFVQGCEIDWQGVNAGRPIRRVPLPLYPFQRTRYRVQDLPLDGLPDETAPVSKASGARGDLVFLPTWQRSGRASPAPLAGTTWLFGDARTPVAHAIASAVGKAGGRLAAVPADSTAAGLAERLGTDPPQRIIHLAGLEPGPGRAGYDTLLTLAHALDVARVTAPVALVVAARSLFAVESRDDPDPEAALALGPCLVLGQEMPNVAVWVIDADADTPAALIAAHCLSEGPPVAALRGGRLLARAFHPLPETGAPSAFRQGGHYLVTGGLGRLGLAVARELAERHGAKLTLIGRSMPANAASGLSAIEAAGGQAFAALGDITDAAALAAIVAAAEDRFGPLDGILHMAAETRAFTPLAATGPAETSAMLTAKVGGLKALEQVLGGRDLAVRVLMSSLASVMGGLGFAAYAAANAWLDTYAERSRRWTAISWDAWAEGLAAGADVAAARYALATRDAVDAMEHLLAAGISGHALVCGGNLEQRLTAWTGARSQASLPAAAAQTQAGGAAALAAIFSEVLGHADLAEDDDFFDRGGDSLQAIQVISRLRQRLALPVTAALFFDNTTPRKLAEAVAGMTRDTGALAPALDAPVSDEARRSVEVMSGEEVNRLLERLLAEGASP</sequence>
<dbReference type="Pfam" id="PF08659">
    <property type="entry name" value="KR"/>
    <property type="match status" value="1"/>
</dbReference>
<dbReference type="GO" id="GO:0004312">
    <property type="term" value="F:fatty acid synthase activity"/>
    <property type="evidence" value="ECO:0007669"/>
    <property type="project" value="TreeGrafter"/>
</dbReference>
<keyword evidence="10" id="KW-1185">Reference proteome</keyword>
<dbReference type="KEGG" id="paqt:E8L99_00435"/>
<evidence type="ECO:0000259" key="8">
    <source>
        <dbReference type="PROSITE" id="PS52004"/>
    </source>
</evidence>
<dbReference type="Pfam" id="PF00550">
    <property type="entry name" value="PP-binding"/>
    <property type="match status" value="1"/>
</dbReference>
<dbReference type="InterPro" id="IPR016036">
    <property type="entry name" value="Malonyl_transacylase_ACP-bd"/>
</dbReference>
<keyword evidence="6" id="KW-0511">Multifunctional enzyme</keyword>
<dbReference type="SUPFAM" id="SSF47336">
    <property type="entry name" value="ACP-like"/>
    <property type="match status" value="1"/>
</dbReference>
<dbReference type="Proteomes" id="UP000298588">
    <property type="component" value="Chromosome"/>
</dbReference>
<dbReference type="Gene3D" id="3.40.366.10">
    <property type="entry name" value="Malonyl-Coenzyme A Acyl Carrier Protein, domain 2"/>
    <property type="match status" value="1"/>
</dbReference>
<dbReference type="InterPro" id="IPR020806">
    <property type="entry name" value="PKS_PP-bd"/>
</dbReference>
<dbReference type="GO" id="GO:0004315">
    <property type="term" value="F:3-oxoacyl-[acyl-carrier-protein] synthase activity"/>
    <property type="evidence" value="ECO:0007669"/>
    <property type="project" value="InterPro"/>
</dbReference>
<evidence type="ECO:0000256" key="4">
    <source>
        <dbReference type="ARBA" id="ARBA00022832"/>
    </source>
</evidence>
<dbReference type="PROSITE" id="PS52004">
    <property type="entry name" value="KS3_2"/>
    <property type="match status" value="1"/>
</dbReference>
<keyword evidence="5" id="KW-0443">Lipid metabolism</keyword>
<dbReference type="Gene3D" id="3.30.70.3290">
    <property type="match status" value="1"/>
</dbReference>
<dbReference type="InterPro" id="IPR001227">
    <property type="entry name" value="Ac_transferase_dom_sf"/>
</dbReference>
<dbReference type="FunFam" id="3.40.47.10:FF:000042">
    <property type="entry name" value="Polyketide synthase Pks13"/>
    <property type="match status" value="1"/>
</dbReference>
<dbReference type="GO" id="GO:0031177">
    <property type="term" value="F:phosphopantetheine binding"/>
    <property type="evidence" value="ECO:0007669"/>
    <property type="project" value="InterPro"/>
</dbReference>
<dbReference type="InterPro" id="IPR014043">
    <property type="entry name" value="Acyl_transferase_dom"/>
</dbReference>
<feature type="domain" description="Ketosynthase family 3 (KS3)" evidence="8">
    <location>
        <begin position="8"/>
        <end position="434"/>
    </location>
</feature>
<dbReference type="Gene3D" id="3.40.47.10">
    <property type="match status" value="1"/>
</dbReference>
<dbReference type="InterPro" id="IPR057326">
    <property type="entry name" value="KR_dom"/>
</dbReference>
<dbReference type="InterPro" id="IPR050091">
    <property type="entry name" value="PKS_NRPS_Biosynth_Enz"/>
</dbReference>
<dbReference type="InterPro" id="IPR016039">
    <property type="entry name" value="Thiolase-like"/>
</dbReference>
<dbReference type="Gene3D" id="1.10.1200.10">
    <property type="entry name" value="ACP-like"/>
    <property type="match status" value="1"/>
</dbReference>
<dbReference type="Pfam" id="PF22621">
    <property type="entry name" value="CurL-like_PKS_C"/>
    <property type="match status" value="1"/>
</dbReference>
<keyword evidence="2" id="KW-0597">Phosphoprotein</keyword>
<feature type="domain" description="Carrier" evidence="7">
    <location>
        <begin position="1341"/>
        <end position="1416"/>
    </location>
</feature>
<dbReference type="SUPFAM" id="SSF55048">
    <property type="entry name" value="Probable ACP-binding domain of malonyl-CoA ACP transacylase"/>
    <property type="match status" value="1"/>
</dbReference>
<dbReference type="CDD" id="cd00833">
    <property type="entry name" value="PKS"/>
    <property type="match status" value="1"/>
</dbReference>
<dbReference type="SMART" id="SM00827">
    <property type="entry name" value="PKS_AT"/>
    <property type="match status" value="1"/>
</dbReference>
<keyword evidence="3" id="KW-0808">Transferase</keyword>
<accession>A0A4D7Q851</accession>
<dbReference type="SUPFAM" id="SSF51735">
    <property type="entry name" value="NAD(P)-binding Rossmann-fold domains"/>
    <property type="match status" value="2"/>
</dbReference>
<gene>
    <name evidence="9" type="ORF">E8L99_00435</name>
</gene>
<dbReference type="InterPro" id="IPR013968">
    <property type="entry name" value="PKS_KR"/>
</dbReference>
<evidence type="ECO:0000256" key="2">
    <source>
        <dbReference type="ARBA" id="ARBA00022553"/>
    </source>
</evidence>
<dbReference type="SMART" id="SM00825">
    <property type="entry name" value="PKS_KS"/>
    <property type="match status" value="1"/>
</dbReference>
<name>A0A4D7Q851_9HYPH</name>
<evidence type="ECO:0000256" key="1">
    <source>
        <dbReference type="ARBA" id="ARBA00022450"/>
    </source>
</evidence>
<evidence type="ECO:0000313" key="10">
    <source>
        <dbReference type="Proteomes" id="UP000298588"/>
    </source>
</evidence>
<keyword evidence="4" id="KW-0276">Fatty acid metabolism</keyword>
<dbReference type="OrthoDB" id="9778690at2"/>
<dbReference type="Gene3D" id="3.40.50.720">
    <property type="entry name" value="NAD(P)-binding Rossmann-like Domain"/>
    <property type="match status" value="1"/>
</dbReference>
<dbReference type="InterPro" id="IPR036736">
    <property type="entry name" value="ACP-like_sf"/>
</dbReference>
<reference evidence="9 10" key="1">
    <citation type="submission" date="2019-04" db="EMBL/GenBank/DDBJ databases">
        <title>Phreatobacter aquaticus sp. nov.</title>
        <authorList>
            <person name="Choi A."/>
            <person name="Baek K."/>
        </authorList>
    </citation>
    <scope>NUCLEOTIDE SEQUENCE [LARGE SCALE GENOMIC DNA]</scope>
    <source>
        <strain evidence="9 10">NMCR1094</strain>
    </source>
</reference>
<organism evidence="9 10">
    <name type="scientific">Phreatobacter aquaticus</name>
    <dbReference type="NCBI Taxonomy" id="2570229"/>
    <lineage>
        <taxon>Bacteria</taxon>
        <taxon>Pseudomonadati</taxon>
        <taxon>Pseudomonadota</taxon>
        <taxon>Alphaproteobacteria</taxon>
        <taxon>Hyphomicrobiales</taxon>
        <taxon>Phreatobacteraceae</taxon>
        <taxon>Phreatobacter</taxon>
    </lineage>
</organism>
<evidence type="ECO:0000256" key="5">
    <source>
        <dbReference type="ARBA" id="ARBA00023098"/>
    </source>
</evidence>
<dbReference type="GO" id="GO:0006633">
    <property type="term" value="P:fatty acid biosynthetic process"/>
    <property type="evidence" value="ECO:0007669"/>
    <property type="project" value="InterPro"/>
</dbReference>